<feature type="compositionally biased region" description="Polar residues" evidence="4">
    <location>
        <begin position="172"/>
        <end position="196"/>
    </location>
</feature>
<sequence>MNLNVLPAMSPAGDSGLLSDAPLSLDESSLSSAFAQLLGARVLPADKAAGKLSPMTLSADQESAPLSRNQLTQLLAAFGERDGLLAPSLLSNGQPTAVAPGEEPQKNQPPEETALRPAGEIDAATLQALFAMLPIAVTPVMQGPSGATELTVEGEQDSTQPTAVLSAALGRSSDTSGSPLADTQKTPTAVSKDQLNMESRADTLQQTAATHDKPDAAALKFGTDTQPQTPVNHLVAPPVSSPTVATTPAASLVTAPPTPQLNAQLGSPEWQQALNQQVLMFHRNGQQSAELRLHPQELGALQITLKLDDNQAQLHIASAHGQVRAAVEAAMPQLRHALAENGINLGHSSVGGESMPQGQQAQQQNGEQQGRSNYRESHGGSEPATEVLSAPQALQAMARGVSGVSGVDIFA</sequence>
<dbReference type="Pfam" id="PF02120">
    <property type="entry name" value="Flg_hook"/>
    <property type="match status" value="1"/>
</dbReference>
<feature type="domain" description="Flagellar hook-length control protein-like C-terminal" evidence="5">
    <location>
        <begin position="276"/>
        <end position="358"/>
    </location>
</feature>
<dbReference type="Proteomes" id="UP000639004">
    <property type="component" value="Unassembled WGS sequence"/>
</dbReference>
<name>A0ABS0TML9_SERPR</name>
<organism evidence="6 7">
    <name type="scientific">Serratia proteamaculans</name>
    <dbReference type="NCBI Taxonomy" id="28151"/>
    <lineage>
        <taxon>Bacteria</taxon>
        <taxon>Pseudomonadati</taxon>
        <taxon>Pseudomonadota</taxon>
        <taxon>Gammaproteobacteria</taxon>
        <taxon>Enterobacterales</taxon>
        <taxon>Yersiniaceae</taxon>
        <taxon>Serratia</taxon>
    </lineage>
</organism>
<keyword evidence="6" id="KW-0282">Flagellum</keyword>
<evidence type="ECO:0000259" key="5">
    <source>
        <dbReference type="Pfam" id="PF02120"/>
    </source>
</evidence>
<keyword evidence="7" id="KW-1185">Reference proteome</keyword>
<evidence type="ECO:0000256" key="4">
    <source>
        <dbReference type="SAM" id="MobiDB-lite"/>
    </source>
</evidence>
<protein>
    <submittedName>
        <fullName evidence="6">Flagellar hook-length control protein FliK</fullName>
    </submittedName>
</protein>
<dbReference type="CDD" id="cd17470">
    <property type="entry name" value="T3SS_Flik_C"/>
    <property type="match status" value="1"/>
</dbReference>
<evidence type="ECO:0000256" key="1">
    <source>
        <dbReference type="ARBA" id="ARBA00003944"/>
    </source>
</evidence>
<keyword evidence="6" id="KW-0966">Cell projection</keyword>
<feature type="region of interest" description="Disordered" evidence="4">
    <location>
        <begin position="344"/>
        <end position="387"/>
    </location>
</feature>
<evidence type="ECO:0000313" key="7">
    <source>
        <dbReference type="Proteomes" id="UP000639004"/>
    </source>
</evidence>
<feature type="region of interest" description="Disordered" evidence="4">
    <location>
        <begin position="86"/>
        <end position="113"/>
    </location>
</feature>
<accession>A0ABS0TML9</accession>
<comment type="similarity">
    <text evidence="2">Belongs to the FliK family.</text>
</comment>
<proteinExistence type="inferred from homology"/>
<evidence type="ECO:0000313" key="6">
    <source>
        <dbReference type="EMBL" id="MBI6179604.1"/>
    </source>
</evidence>
<comment type="function">
    <text evidence="1">Controls the length of the flagellar hook.</text>
</comment>
<dbReference type="PRINTS" id="PR01007">
    <property type="entry name" value="FLGHOOKFLIK"/>
</dbReference>
<dbReference type="PANTHER" id="PTHR37533:SF2">
    <property type="entry name" value="FLAGELLAR HOOK-LENGTH CONTROL PROTEIN"/>
    <property type="match status" value="1"/>
</dbReference>
<feature type="compositionally biased region" description="Low complexity" evidence="4">
    <location>
        <begin position="357"/>
        <end position="370"/>
    </location>
</feature>
<dbReference type="EMBL" id="JAEHSL010000002">
    <property type="protein sequence ID" value="MBI6179604.1"/>
    <property type="molecule type" value="Genomic_DNA"/>
</dbReference>
<evidence type="ECO:0000256" key="2">
    <source>
        <dbReference type="ARBA" id="ARBA00009149"/>
    </source>
</evidence>
<comment type="caution">
    <text evidence="6">The sequence shown here is derived from an EMBL/GenBank/DDBJ whole genome shotgun (WGS) entry which is preliminary data.</text>
</comment>
<gene>
    <name evidence="6" type="ORF">JEQ07_04170</name>
</gene>
<keyword evidence="6" id="KW-0969">Cilium</keyword>
<dbReference type="InterPro" id="IPR021136">
    <property type="entry name" value="Flagellar_hook_control-like_C"/>
</dbReference>
<dbReference type="RefSeq" id="WP_129936676.1">
    <property type="nucleotide sequence ID" value="NZ_CAMITK010000001.1"/>
</dbReference>
<reference evidence="6 7" key="1">
    <citation type="submission" date="2020-12" db="EMBL/GenBank/DDBJ databases">
        <title>Enhanced detection system for hospital associated transmission using whole genome sequencing surveillance.</title>
        <authorList>
            <person name="Harrison L.H."/>
            <person name="Van Tyne D."/>
            <person name="Marsh J.W."/>
            <person name="Griffith M.P."/>
            <person name="Snyder D.J."/>
            <person name="Cooper V.S."/>
            <person name="Mustapha M."/>
        </authorList>
    </citation>
    <scope>NUCLEOTIDE SEQUENCE [LARGE SCALE GENOMIC DNA]</scope>
    <source>
        <strain evidence="6 7">SER00238</strain>
    </source>
</reference>
<feature type="region of interest" description="Disordered" evidence="4">
    <location>
        <begin position="168"/>
        <end position="196"/>
    </location>
</feature>
<dbReference type="InterPro" id="IPR001635">
    <property type="entry name" value="Flag_hook_Flik"/>
</dbReference>
<dbReference type="InterPro" id="IPR052563">
    <property type="entry name" value="FliK"/>
</dbReference>
<dbReference type="Gene3D" id="3.30.750.140">
    <property type="match status" value="1"/>
</dbReference>
<evidence type="ECO:0000256" key="3">
    <source>
        <dbReference type="ARBA" id="ARBA00022795"/>
    </source>
</evidence>
<dbReference type="PANTHER" id="PTHR37533">
    <property type="entry name" value="FLAGELLAR HOOK-LENGTH CONTROL PROTEIN"/>
    <property type="match status" value="1"/>
</dbReference>
<keyword evidence="3" id="KW-1005">Bacterial flagellum biogenesis</keyword>
<dbReference type="InterPro" id="IPR038610">
    <property type="entry name" value="FliK-like_C_sf"/>
</dbReference>